<proteinExistence type="predicted"/>
<keyword evidence="1" id="KW-0812">Transmembrane</keyword>
<evidence type="ECO:0000256" key="1">
    <source>
        <dbReference type="SAM" id="Phobius"/>
    </source>
</evidence>
<name>A0AAD0YPC4_CHRNA</name>
<evidence type="ECO:0000259" key="2">
    <source>
        <dbReference type="Pfam" id="PF26603"/>
    </source>
</evidence>
<organism evidence="3 4">
    <name type="scientific">Chryseobacterium nakagawai</name>
    <dbReference type="NCBI Taxonomy" id="1241982"/>
    <lineage>
        <taxon>Bacteria</taxon>
        <taxon>Pseudomonadati</taxon>
        <taxon>Bacteroidota</taxon>
        <taxon>Flavobacteriia</taxon>
        <taxon>Flavobacteriales</taxon>
        <taxon>Weeksellaceae</taxon>
        <taxon>Chryseobacterium group</taxon>
        <taxon>Chryseobacterium</taxon>
    </lineage>
</organism>
<gene>
    <name evidence="3" type="ORF">EG343_19480</name>
</gene>
<dbReference type="EMBL" id="CP033923">
    <property type="protein sequence ID" value="AZA92624.1"/>
    <property type="molecule type" value="Genomic_DNA"/>
</dbReference>
<keyword evidence="4" id="KW-1185">Reference proteome</keyword>
<feature type="domain" description="DUF8188" evidence="2">
    <location>
        <begin position="38"/>
        <end position="215"/>
    </location>
</feature>
<feature type="transmembrane region" description="Helical" evidence="1">
    <location>
        <begin position="6"/>
        <end position="31"/>
    </location>
</feature>
<dbReference type="Proteomes" id="UP000278288">
    <property type="component" value="Chromosome"/>
</dbReference>
<dbReference type="RefSeq" id="WP_123859319.1">
    <property type="nucleotide sequence ID" value="NZ_CP033923.1"/>
</dbReference>
<protein>
    <recommendedName>
        <fullName evidence="2">DUF8188 domain-containing protein</fullName>
    </recommendedName>
</protein>
<evidence type="ECO:0000313" key="4">
    <source>
        <dbReference type="Proteomes" id="UP000278288"/>
    </source>
</evidence>
<dbReference type="InterPro" id="IPR058501">
    <property type="entry name" value="DUF8188"/>
</dbReference>
<keyword evidence="1" id="KW-1133">Transmembrane helix</keyword>
<accession>A0AAD0YPC4</accession>
<reference evidence="3 4" key="1">
    <citation type="submission" date="2018-11" db="EMBL/GenBank/DDBJ databases">
        <title>Proposal to divide the Flavobacteriaceae and reorganize its genera based on Amino Acid Identity values calculated from whole genome sequences.</title>
        <authorList>
            <person name="Nicholson A.C."/>
            <person name="Gulvik C.A."/>
            <person name="Whitney A.M."/>
            <person name="Humrighouse B.W."/>
            <person name="Bell M."/>
            <person name="Holmes B."/>
            <person name="Steigerwalt A.G."/>
            <person name="Villarma A."/>
            <person name="Sheth M."/>
            <person name="Batra D."/>
            <person name="Pryor J."/>
            <person name="Bernardet J.-F."/>
            <person name="Hugo C."/>
            <person name="Kampfer P."/>
            <person name="Newman J."/>
            <person name="McQuiston J.R."/>
        </authorList>
    </citation>
    <scope>NUCLEOTIDE SEQUENCE [LARGE SCALE GENOMIC DNA]</scope>
    <source>
        <strain evidence="3 4">G0041</strain>
    </source>
</reference>
<dbReference type="KEGG" id="cnk:EG343_19480"/>
<dbReference type="AlphaFoldDB" id="A0AAD0YPC4"/>
<evidence type="ECO:0000313" key="3">
    <source>
        <dbReference type="EMBL" id="AZA92624.1"/>
    </source>
</evidence>
<keyword evidence="1" id="KW-0472">Membrane</keyword>
<sequence length="218" mass="25456">MKNQFLQAIGYAIGVLVLVPVVIYLINIFFFKPPAVTEKEINRFMDNSVTTEVTVWFNRPLKLGEKYLGYHTKTVSSFLSRDGSGNYTYYTFTFYDKSQKKYYSLLQLAESGWLSNNIGKGKVLNIKVNKYFLNNEDYGTLENPIPILYYAGVKEAIRTPEVQSQIKEGELSTEKRFSIDKNNDFDPVYMERVYKESVFDYLTFIIPRKDYKKMFPDS</sequence>
<dbReference type="Pfam" id="PF26603">
    <property type="entry name" value="DUF8188"/>
    <property type="match status" value="1"/>
</dbReference>